<dbReference type="PANTHER" id="PTHR43669:SF4">
    <property type="entry name" value="SHORT-CHAIN DEHYDROGENASE"/>
    <property type="match status" value="1"/>
</dbReference>
<dbReference type="EMBL" id="QGMK01000432">
    <property type="protein sequence ID" value="TVY81724.1"/>
    <property type="molecule type" value="Genomic_DNA"/>
</dbReference>
<name>A0A8T9CDC6_9HELO</name>
<comment type="similarity">
    <text evidence="1">Belongs to the short-chain dehydrogenases/reductases (SDR) family.</text>
</comment>
<organism evidence="3 4">
    <name type="scientific">Lachnellula suecica</name>
    <dbReference type="NCBI Taxonomy" id="602035"/>
    <lineage>
        <taxon>Eukaryota</taxon>
        <taxon>Fungi</taxon>
        <taxon>Dikarya</taxon>
        <taxon>Ascomycota</taxon>
        <taxon>Pezizomycotina</taxon>
        <taxon>Leotiomycetes</taxon>
        <taxon>Helotiales</taxon>
        <taxon>Lachnaceae</taxon>
        <taxon>Lachnellula</taxon>
    </lineage>
</organism>
<comment type="caution">
    <text evidence="3">The sequence shown here is derived from an EMBL/GenBank/DDBJ whole genome shotgun (WGS) entry which is preliminary data.</text>
</comment>
<dbReference type="Proteomes" id="UP000469558">
    <property type="component" value="Unassembled WGS sequence"/>
</dbReference>
<dbReference type="InterPro" id="IPR036291">
    <property type="entry name" value="NAD(P)-bd_dom_sf"/>
</dbReference>
<evidence type="ECO:0000256" key="1">
    <source>
        <dbReference type="ARBA" id="ARBA00006484"/>
    </source>
</evidence>
<dbReference type="PANTHER" id="PTHR43669">
    <property type="entry name" value="5-KETO-D-GLUCONATE 5-REDUCTASE"/>
    <property type="match status" value="1"/>
</dbReference>
<dbReference type="Gene3D" id="3.40.50.720">
    <property type="entry name" value="NAD(P)-binding Rossmann-like Domain"/>
    <property type="match status" value="1"/>
</dbReference>
<protein>
    <recommendedName>
        <fullName evidence="5">NAD(P)-binding protein</fullName>
    </recommendedName>
</protein>
<accession>A0A8T9CDC6</accession>
<keyword evidence="4" id="KW-1185">Reference proteome</keyword>
<dbReference type="AlphaFoldDB" id="A0A8T9CDC6"/>
<gene>
    <name evidence="3" type="ORF">LSUE1_G002120</name>
</gene>
<evidence type="ECO:0000256" key="2">
    <source>
        <dbReference type="ARBA" id="ARBA00023002"/>
    </source>
</evidence>
<dbReference type="OrthoDB" id="5336600at2759"/>
<dbReference type="GO" id="GO:0016491">
    <property type="term" value="F:oxidoreductase activity"/>
    <property type="evidence" value="ECO:0007669"/>
    <property type="project" value="UniProtKB-KW"/>
</dbReference>
<evidence type="ECO:0000313" key="4">
    <source>
        <dbReference type="Proteomes" id="UP000469558"/>
    </source>
</evidence>
<dbReference type="SUPFAM" id="SSF51735">
    <property type="entry name" value="NAD(P)-binding Rossmann-fold domains"/>
    <property type="match status" value="1"/>
</dbReference>
<keyword evidence="2" id="KW-0560">Oxidoreductase</keyword>
<dbReference type="Pfam" id="PF13561">
    <property type="entry name" value="adh_short_C2"/>
    <property type="match status" value="1"/>
</dbReference>
<evidence type="ECO:0000313" key="3">
    <source>
        <dbReference type="EMBL" id="TVY81724.1"/>
    </source>
</evidence>
<evidence type="ECO:0008006" key="5">
    <source>
        <dbReference type="Google" id="ProtNLM"/>
    </source>
</evidence>
<sequence>MSSNIVLILGAGPNIGAATAKYFTEKGYKTIVVSRNPSEEITKSADLAIKADFSNPSSIASIFASAKAKIGIPNVVIYNSYKGLINPDPFSFPLDEWIAGQNVNFISAYAAAQEAVAGFRHLAPSTLKTFAFTGNLQIHRAFPLLMHLGVSKNAAAHMMECGAMAYEKEGFRFYYVDERMEDGSAMKSALLGGQAHAEEFWKMATRPDQGPWEHTFVAGKGYVDFEGSTGKLPDLKALEEKAAAAKSSKMRAS</sequence>
<reference evidence="3 4" key="1">
    <citation type="submission" date="2018-05" db="EMBL/GenBank/DDBJ databases">
        <title>Genome sequencing and assembly of the regulated plant pathogen Lachnellula willkommii and related sister species for the development of diagnostic species identification markers.</title>
        <authorList>
            <person name="Giroux E."/>
            <person name="Bilodeau G."/>
        </authorList>
    </citation>
    <scope>NUCLEOTIDE SEQUENCE [LARGE SCALE GENOMIC DNA]</scope>
    <source>
        <strain evidence="3 4">CBS 268.59</strain>
    </source>
</reference>
<proteinExistence type="inferred from homology"/>
<dbReference type="InterPro" id="IPR002347">
    <property type="entry name" value="SDR_fam"/>
</dbReference>